<accession>A0ABP9G0E0</accession>
<dbReference type="RefSeq" id="WP_345478103.1">
    <property type="nucleotide sequence ID" value="NZ_BAABLW010000007.1"/>
</dbReference>
<comment type="caution">
    <text evidence="1">The sequence shown here is derived from an EMBL/GenBank/DDBJ whole genome shotgun (WGS) entry which is preliminary data.</text>
</comment>
<dbReference type="Pfam" id="PF13589">
    <property type="entry name" value="HATPase_c_3"/>
    <property type="match status" value="1"/>
</dbReference>
<name>A0ABP9G0E0_9MICC</name>
<reference evidence="2" key="1">
    <citation type="journal article" date="2019" name="Int. J. Syst. Evol. Microbiol.">
        <title>The Global Catalogue of Microorganisms (GCM) 10K type strain sequencing project: providing services to taxonomists for standard genome sequencing and annotation.</title>
        <authorList>
            <consortium name="The Broad Institute Genomics Platform"/>
            <consortium name="The Broad Institute Genome Sequencing Center for Infectious Disease"/>
            <person name="Wu L."/>
            <person name="Ma J."/>
        </authorList>
    </citation>
    <scope>NUCLEOTIDE SEQUENCE [LARGE SCALE GENOMIC DNA]</scope>
    <source>
        <strain evidence="2">JCM 19129</strain>
    </source>
</reference>
<evidence type="ECO:0000313" key="2">
    <source>
        <dbReference type="Proteomes" id="UP001500368"/>
    </source>
</evidence>
<gene>
    <name evidence="1" type="ORF">GCM10025790_22530</name>
</gene>
<evidence type="ECO:0000313" key="1">
    <source>
        <dbReference type="EMBL" id="GAA4924757.1"/>
    </source>
</evidence>
<dbReference type="SUPFAM" id="SSF55874">
    <property type="entry name" value="ATPase domain of HSP90 chaperone/DNA topoisomerase II/histidine kinase"/>
    <property type="match status" value="1"/>
</dbReference>
<sequence>MQATATVTTETTLDTERMGVAPDEGGVLAEILSSLYTNHHEAALREYTANGIDAHVEAGTTRPVEVYLPTHLNPQLRIVDHGIGMTPEVARQRFATYVSSSKRSTNSAIGHYGIGSKSGFAIADVITVETTRDGVATRLVAIMKDDGPHIAEFTTEETTAPSGTTVTLPADPSVDWDRLAERALCFTGGAVKVNGKTPEDPRSPLPEGGYAVVSRLIKDTFDGNRVIMGRMSYAIPDGVNTILTKHLTPGFAVEVPMSLVRISPTRESIIDSTTNAEALLEYIKSNWLDEAEQRFLGENPWQTLYNVMSHRHPGTAMPTSVWKHIAELMIDTAYRSRRYAATTIDSDSKRKRLGSVSSPGSAVDRIRRTSLDRLAFVEHTSTSSPKVRRWLWDHSDFTSGAQEPALLVAAPVSDLPTIAAAGFPVLSAEQLSSYQPVRSLPRNASTAREVHYRVLDLGGSEHVYTPETIREKYSSITIIQADSGGGVRSTYKTALRTVHGTSLAVVMLSPQHSSKAAQSRIGLPIVSLREALTGYIGLLEKPLTALESAVLKAWSHYDGHAPRDFKRLPWSVERAANEIQKLAEEVHKTGESFKLAVSADFEKSRKLAKKVLSGSTMASVTKKVAESGLDPETWLTSYRILNRTSNSAVWPEKVERLRGALSSGLAPADRAAVIAGFLLSWSLEDAS</sequence>
<dbReference type="InterPro" id="IPR036890">
    <property type="entry name" value="HATPase_C_sf"/>
</dbReference>
<proteinExistence type="predicted"/>
<dbReference type="EMBL" id="BAABLW010000007">
    <property type="protein sequence ID" value="GAA4924757.1"/>
    <property type="molecule type" value="Genomic_DNA"/>
</dbReference>
<dbReference type="Proteomes" id="UP001500368">
    <property type="component" value="Unassembled WGS sequence"/>
</dbReference>
<organism evidence="1 2">
    <name type="scientific">Nesterenkonia rhizosphaerae</name>
    <dbReference type="NCBI Taxonomy" id="1348272"/>
    <lineage>
        <taxon>Bacteria</taxon>
        <taxon>Bacillati</taxon>
        <taxon>Actinomycetota</taxon>
        <taxon>Actinomycetes</taxon>
        <taxon>Micrococcales</taxon>
        <taxon>Micrococcaceae</taxon>
        <taxon>Nesterenkonia</taxon>
    </lineage>
</organism>
<keyword evidence="2" id="KW-1185">Reference proteome</keyword>
<protein>
    <submittedName>
        <fullName evidence="1">Uncharacterized protein</fullName>
    </submittedName>
</protein>
<dbReference type="Gene3D" id="3.30.565.10">
    <property type="entry name" value="Histidine kinase-like ATPase, C-terminal domain"/>
    <property type="match status" value="1"/>
</dbReference>